<organism evidence="1 2">
    <name type="scientific">Escherichia phage EK010</name>
    <dbReference type="NCBI Taxonomy" id="2742112"/>
    <lineage>
        <taxon>Viruses</taxon>
        <taxon>Duplodnaviria</taxon>
        <taxon>Heunggongvirae</taxon>
        <taxon>Uroviricota</taxon>
        <taxon>Caudoviricetes</taxon>
        <taxon>Mktvariviridae</taxon>
        <taxon>Gordonclarkvirinae</taxon>
        <taxon>Suseptimavirus</taxon>
        <taxon>Suseptimavirus EK010</taxon>
    </lineage>
</organism>
<dbReference type="EMBL" id="LC553734">
    <property type="protein sequence ID" value="BCG44998.1"/>
    <property type="molecule type" value="Genomic_DNA"/>
</dbReference>
<evidence type="ECO:0000313" key="1">
    <source>
        <dbReference type="EMBL" id="BCG44998.1"/>
    </source>
</evidence>
<keyword evidence="2" id="KW-1185">Reference proteome</keyword>
<proteinExistence type="predicted"/>
<dbReference type="KEGG" id="vg:77949272"/>
<evidence type="ECO:0000313" key="2">
    <source>
        <dbReference type="Proteomes" id="UP000505302"/>
    </source>
</evidence>
<dbReference type="GeneID" id="77949272"/>
<dbReference type="Proteomes" id="UP000505302">
    <property type="component" value="Segment"/>
</dbReference>
<name>A0A6J4EEX1_9CAUD</name>
<accession>A0A6J4EEX1</accession>
<sequence length="44" mass="5361">MEEVKSSEWCLKQQKLAQEEGRFDDAKVYGELFHTWVEREEKDQ</sequence>
<reference evidence="1 2" key="1">
    <citation type="submission" date="2020-06" db="EMBL/GenBank/DDBJ databases">
        <title>Complete Genome Sequence of the phage EK010 isolated from swine sewage.</title>
        <authorList>
            <person name="Shahin K."/>
            <person name="Bao H."/>
            <person name="Soleimani-Delfan A."/>
            <person name="Wang R."/>
        </authorList>
    </citation>
    <scope>NUCLEOTIDE SEQUENCE [LARGE SCALE GENOMIC DNA]</scope>
</reference>
<dbReference type="RefSeq" id="YP_010672982.1">
    <property type="nucleotide sequence ID" value="NC_070981.1"/>
</dbReference>
<protein>
    <submittedName>
        <fullName evidence="1">Uncharacterized protein</fullName>
    </submittedName>
</protein>